<sequence length="143" mass="16145">MFAMIKKSVVDSWKIVRRGNMFMLAIGLLLGASFNTVISSLANDVIMASIAKLWNASSVESLSVNGILVGKFIGALISFFIVSLVIFLSLFLFFLIKNLIWKYHTKRHPELLIEKPKEPTIEEQILAELKKLNANFNQNKESE</sequence>
<reference evidence="2 3" key="1">
    <citation type="submission" date="2019-03" db="EMBL/GenBank/DDBJ databases">
        <title>Genomic Encyclopedia of Archaeal and Bacterial Type Strains, Phase II (KMG-II): from individual species to whole genera.</title>
        <authorList>
            <person name="Goeker M."/>
        </authorList>
    </citation>
    <scope>NUCLEOTIDE SEQUENCE [LARGE SCALE GENOMIC DNA]</scope>
    <source>
        <strain evidence="2 3">ATCC 25591</strain>
    </source>
</reference>
<organism evidence="2 3">
    <name type="scientific">Metamycoplasma hyosynoviae</name>
    <dbReference type="NCBI Taxonomy" id="29559"/>
    <lineage>
        <taxon>Bacteria</taxon>
        <taxon>Bacillati</taxon>
        <taxon>Mycoplasmatota</taxon>
        <taxon>Mycoplasmoidales</taxon>
        <taxon>Metamycoplasmataceae</taxon>
        <taxon>Metamycoplasma</taxon>
    </lineage>
</organism>
<dbReference type="InterPro" id="IPR036019">
    <property type="entry name" value="MscL_channel"/>
</dbReference>
<name>A0A4R7U068_9BACT</name>
<evidence type="ECO:0000256" key="1">
    <source>
        <dbReference type="SAM" id="Phobius"/>
    </source>
</evidence>
<protein>
    <submittedName>
        <fullName evidence="2">Large conductance mechanosensitive channel</fullName>
    </submittedName>
</protein>
<evidence type="ECO:0000313" key="3">
    <source>
        <dbReference type="Proteomes" id="UP000294882"/>
    </source>
</evidence>
<keyword evidence="1" id="KW-1133">Transmembrane helix</keyword>
<gene>
    <name evidence="2" type="ORF">JN03_0246</name>
</gene>
<keyword evidence="1" id="KW-0812">Transmembrane</keyword>
<dbReference type="EMBL" id="SOCH01000003">
    <property type="protein sequence ID" value="TDU97737.1"/>
    <property type="molecule type" value="Genomic_DNA"/>
</dbReference>
<feature type="transmembrane region" description="Helical" evidence="1">
    <location>
        <begin position="66"/>
        <end position="96"/>
    </location>
</feature>
<keyword evidence="1" id="KW-0472">Membrane</keyword>
<dbReference type="InterPro" id="IPR037673">
    <property type="entry name" value="MSC/AndL"/>
</dbReference>
<dbReference type="SUPFAM" id="SSF81330">
    <property type="entry name" value="Gated mechanosensitive channel"/>
    <property type="match status" value="1"/>
</dbReference>
<dbReference type="AlphaFoldDB" id="A0A4R7U068"/>
<evidence type="ECO:0000313" key="2">
    <source>
        <dbReference type="EMBL" id="TDU97737.1"/>
    </source>
</evidence>
<dbReference type="Proteomes" id="UP000294882">
    <property type="component" value="Unassembled WGS sequence"/>
</dbReference>
<dbReference type="Gene3D" id="1.10.1200.120">
    <property type="entry name" value="Large-conductance mechanosensitive channel, MscL, domain 1"/>
    <property type="match status" value="1"/>
</dbReference>
<accession>A0A4R7U068</accession>
<proteinExistence type="predicted"/>
<comment type="caution">
    <text evidence="2">The sequence shown here is derived from an EMBL/GenBank/DDBJ whole genome shotgun (WGS) entry which is preliminary data.</text>
</comment>
<dbReference type="Pfam" id="PF01741">
    <property type="entry name" value="MscL"/>
    <property type="match status" value="1"/>
</dbReference>